<evidence type="ECO:0000313" key="1">
    <source>
        <dbReference type="EMBL" id="RXS97605.1"/>
    </source>
</evidence>
<dbReference type="AlphaFoldDB" id="A0A4Q1SJJ5"/>
<sequence>MAMSIKNEQTESLARQLSEVTGESITATIRIALEERLARVAPQRTGNPAHERAVRLGEIIRRVSRLPILDTRPEEDILGYGEHGLPE</sequence>
<reference evidence="1 2" key="1">
    <citation type="journal article" date="2016" name="Int. J. Syst. Evol. Microbiol.">
        <title>Acidipila dinghuensis sp. nov., an acidobacterium isolated from forest soil.</title>
        <authorList>
            <person name="Jiang Y.W."/>
            <person name="Wang J."/>
            <person name="Chen M.H."/>
            <person name="Lv Y.Y."/>
            <person name="Qiu L.H."/>
        </authorList>
    </citation>
    <scope>NUCLEOTIDE SEQUENCE [LARGE SCALE GENOMIC DNA]</scope>
    <source>
        <strain evidence="1 2">DHOF10</strain>
    </source>
</reference>
<comment type="caution">
    <text evidence="1">The sequence shown here is derived from an EMBL/GenBank/DDBJ whole genome shotgun (WGS) entry which is preliminary data.</text>
</comment>
<proteinExistence type="predicted"/>
<accession>A0A4Q1SJJ5</accession>
<dbReference type="OrthoDB" id="495439at2"/>
<dbReference type="InterPro" id="IPR011660">
    <property type="entry name" value="VapB-like"/>
</dbReference>
<dbReference type="EMBL" id="SDMK01000001">
    <property type="protein sequence ID" value="RXS97605.1"/>
    <property type="molecule type" value="Genomic_DNA"/>
</dbReference>
<evidence type="ECO:0000313" key="2">
    <source>
        <dbReference type="Proteomes" id="UP000290253"/>
    </source>
</evidence>
<keyword evidence="2" id="KW-1185">Reference proteome</keyword>
<protein>
    <submittedName>
        <fullName evidence="1">PSK operon transcription factor</fullName>
    </submittedName>
</protein>
<dbReference type="Pfam" id="PF07704">
    <property type="entry name" value="PSK_trans_fac"/>
    <property type="match status" value="1"/>
</dbReference>
<dbReference type="Proteomes" id="UP000290253">
    <property type="component" value="Unassembled WGS sequence"/>
</dbReference>
<name>A0A4Q1SJJ5_9BACT</name>
<organism evidence="1 2">
    <name type="scientific">Silvibacterium dinghuense</name>
    <dbReference type="NCBI Taxonomy" id="1560006"/>
    <lineage>
        <taxon>Bacteria</taxon>
        <taxon>Pseudomonadati</taxon>
        <taxon>Acidobacteriota</taxon>
        <taxon>Terriglobia</taxon>
        <taxon>Terriglobales</taxon>
        <taxon>Acidobacteriaceae</taxon>
        <taxon>Silvibacterium</taxon>
    </lineage>
</organism>
<gene>
    <name evidence="1" type="ORF">ESZ00_06900</name>
</gene>